<dbReference type="InterPro" id="IPR029044">
    <property type="entry name" value="Nucleotide-diphossugar_trans"/>
</dbReference>
<dbReference type="eggNOG" id="COG1215">
    <property type="taxonomic scope" value="Bacteria"/>
</dbReference>
<dbReference type="STRING" id="545694.TREPR_0020"/>
<dbReference type="Gene3D" id="3.90.550.10">
    <property type="entry name" value="Spore Coat Polysaccharide Biosynthesis Protein SpsA, Chain A"/>
    <property type="match status" value="1"/>
</dbReference>
<proteinExistence type="predicted"/>
<dbReference type="HOGENOM" id="CLU_025996_0_4_12"/>
<dbReference type="SUPFAM" id="SSF53448">
    <property type="entry name" value="Nucleotide-diphospho-sugar transferases"/>
    <property type="match status" value="1"/>
</dbReference>
<dbReference type="KEGG" id="tpi:TREPR_0020"/>
<dbReference type="InterPro" id="IPR001173">
    <property type="entry name" value="Glyco_trans_2-like"/>
</dbReference>
<dbReference type="OrthoDB" id="305760at2"/>
<dbReference type="AlphaFoldDB" id="F5YNY4"/>
<feature type="domain" description="Glycosyltransferase 2-like" evidence="1">
    <location>
        <begin position="9"/>
        <end position="163"/>
    </location>
</feature>
<evidence type="ECO:0000313" key="3">
    <source>
        <dbReference type="Proteomes" id="UP000009223"/>
    </source>
</evidence>
<dbReference type="GO" id="GO:0016758">
    <property type="term" value="F:hexosyltransferase activity"/>
    <property type="evidence" value="ECO:0007669"/>
    <property type="project" value="UniProtKB-ARBA"/>
</dbReference>
<dbReference type="EMBL" id="CP001843">
    <property type="protein sequence ID" value="AEF85216.1"/>
    <property type="molecule type" value="Genomic_DNA"/>
</dbReference>
<protein>
    <submittedName>
        <fullName evidence="2">Glycosyltransferase</fullName>
    </submittedName>
</protein>
<dbReference type="PANTHER" id="PTHR22916">
    <property type="entry name" value="GLYCOSYLTRANSFERASE"/>
    <property type="match status" value="1"/>
</dbReference>
<keyword evidence="3" id="KW-1185">Reference proteome</keyword>
<dbReference type="PANTHER" id="PTHR22916:SF3">
    <property type="entry name" value="UDP-GLCNAC:BETAGAL BETA-1,3-N-ACETYLGLUCOSAMINYLTRANSFERASE-LIKE PROTEIN 1"/>
    <property type="match status" value="1"/>
</dbReference>
<dbReference type="Proteomes" id="UP000009223">
    <property type="component" value="Chromosome"/>
</dbReference>
<reference evidence="3" key="1">
    <citation type="submission" date="2009-12" db="EMBL/GenBank/DDBJ databases">
        <title>Complete sequence of Treponema primitia strain ZAS-2.</title>
        <authorList>
            <person name="Tetu S.G."/>
            <person name="Matson E."/>
            <person name="Ren Q."/>
            <person name="Seshadri R."/>
            <person name="Elbourne L."/>
            <person name="Hassan K.A."/>
            <person name="Durkin A."/>
            <person name="Radune D."/>
            <person name="Mohamoud Y."/>
            <person name="Shay R."/>
            <person name="Jin S."/>
            <person name="Zhang X."/>
            <person name="Lucey K."/>
            <person name="Ballor N.R."/>
            <person name="Ottesen E."/>
            <person name="Rosenthal R."/>
            <person name="Allen A."/>
            <person name="Leadbetter J.R."/>
            <person name="Paulsen I.T."/>
        </authorList>
    </citation>
    <scope>NUCLEOTIDE SEQUENCE [LARGE SCALE GENOMIC DNA]</scope>
    <source>
        <strain evidence="3">ATCC BAA-887 / DSM 12427 / ZAS-2</strain>
    </source>
</reference>
<keyword evidence="2" id="KW-0808">Transferase</keyword>
<gene>
    <name evidence="2" type="ordered locus">TREPR_0020</name>
</gene>
<evidence type="ECO:0000313" key="2">
    <source>
        <dbReference type="EMBL" id="AEF85216.1"/>
    </source>
</evidence>
<name>F5YNY4_TREPZ</name>
<dbReference type="RefSeq" id="WP_015706430.1">
    <property type="nucleotide sequence ID" value="NC_015578.1"/>
</dbReference>
<accession>F5YNY4</accession>
<sequence>MNNKSPLVSVIIPCYNSAQYVKQSILSIINQSYKNIEIIITDDCSTDDSFSVIEGLASIDNRIIVIKNSENLKLIKTLNNAIDIAKGKYIARMDADDISMPMRIEKQVSFMELHSDYAICGTNAWHINERGKIIGKAILPLSNVEIQNSKFCSCPFYHPSVIIRSNILKELNYNEIFIHTEDYALWLEILDHYKGFNLKEKLIKYRKHQDSITQKYKDIMRTTLIHIMSKYLTNKDYALSTLYIDNIFLQTKYNRNIEVDTIVIKNMKRIHNMNGYNFNISRKYYKYFKRTNNIIIFFKELSNINILIFMNRLFMYYLKRVIYILLLGYER</sequence>
<organism evidence="2 3">
    <name type="scientific">Treponema primitia (strain ATCC BAA-887 / DSM 12427 / ZAS-2)</name>
    <dbReference type="NCBI Taxonomy" id="545694"/>
    <lineage>
        <taxon>Bacteria</taxon>
        <taxon>Pseudomonadati</taxon>
        <taxon>Spirochaetota</taxon>
        <taxon>Spirochaetia</taxon>
        <taxon>Spirochaetales</taxon>
        <taxon>Treponemataceae</taxon>
        <taxon>Treponema</taxon>
    </lineage>
</organism>
<dbReference type="Pfam" id="PF00535">
    <property type="entry name" value="Glycos_transf_2"/>
    <property type="match status" value="1"/>
</dbReference>
<evidence type="ECO:0000259" key="1">
    <source>
        <dbReference type="Pfam" id="PF00535"/>
    </source>
</evidence>
<reference evidence="2 3" key="2">
    <citation type="journal article" date="2011" name="ISME J.">
        <title>RNA-seq reveals cooperative metabolic interactions between two termite-gut spirochete species in co-culture.</title>
        <authorList>
            <person name="Rosenthal A.Z."/>
            <person name="Matson E.G."/>
            <person name="Eldar A."/>
            <person name="Leadbetter J.R."/>
        </authorList>
    </citation>
    <scope>NUCLEOTIDE SEQUENCE [LARGE SCALE GENOMIC DNA]</scope>
    <source>
        <strain evidence="3">ATCC BAA-887 / DSM 12427 / ZAS-2</strain>
    </source>
</reference>
<dbReference type="CDD" id="cd00761">
    <property type="entry name" value="Glyco_tranf_GTA_type"/>
    <property type="match status" value="1"/>
</dbReference>